<keyword evidence="18" id="KW-1185">Reference proteome</keyword>
<dbReference type="Gene3D" id="1.10.390.10">
    <property type="entry name" value="Neutral Protease Domain 2"/>
    <property type="match status" value="1"/>
</dbReference>
<name>A0A4R6QGU4_9BURK</name>
<evidence type="ECO:0000256" key="2">
    <source>
        <dbReference type="ARBA" id="ARBA00010136"/>
    </source>
</evidence>
<dbReference type="Gene3D" id="2.60.40.1730">
    <property type="entry name" value="tricorn interacting facor f3 domain"/>
    <property type="match status" value="1"/>
</dbReference>
<evidence type="ECO:0000256" key="13">
    <source>
        <dbReference type="SAM" id="SignalP"/>
    </source>
</evidence>
<feature type="site" description="Transition state stabilizer" evidence="11">
    <location>
        <position position="405"/>
    </location>
</feature>
<keyword evidence="7 10" id="KW-0862">Zinc</keyword>
<feature type="binding site" evidence="10">
    <location>
        <position position="324"/>
    </location>
    <ligand>
        <name>Zn(2+)</name>
        <dbReference type="ChEBI" id="CHEBI:29105"/>
        <note>catalytic</note>
    </ligand>
</feature>
<feature type="binding site" evidence="10">
    <location>
        <position position="320"/>
    </location>
    <ligand>
        <name>Zn(2+)</name>
        <dbReference type="ChEBI" id="CHEBI:29105"/>
        <note>catalytic</note>
    </ligand>
</feature>
<comment type="cofactor">
    <cofactor evidence="10 12">
        <name>Zn(2+)</name>
        <dbReference type="ChEBI" id="CHEBI:29105"/>
    </cofactor>
    <text evidence="10 12">Binds 1 zinc ion per subunit.</text>
</comment>
<dbReference type="Pfam" id="PF01433">
    <property type="entry name" value="Peptidase_M1"/>
    <property type="match status" value="1"/>
</dbReference>
<accession>A0A4R6QGU4</accession>
<protein>
    <recommendedName>
        <fullName evidence="12">Aminopeptidase</fullName>
        <ecNumber evidence="12">3.4.11.-</ecNumber>
    </recommendedName>
</protein>
<organism evidence="17 18">
    <name type="scientific">Roseateles toxinivorans</name>
    <dbReference type="NCBI Taxonomy" id="270368"/>
    <lineage>
        <taxon>Bacteria</taxon>
        <taxon>Pseudomonadati</taxon>
        <taxon>Pseudomonadota</taxon>
        <taxon>Betaproteobacteria</taxon>
        <taxon>Burkholderiales</taxon>
        <taxon>Sphaerotilaceae</taxon>
        <taxon>Roseateles</taxon>
    </lineage>
</organism>
<dbReference type="OrthoDB" id="100605at2"/>
<evidence type="ECO:0000256" key="10">
    <source>
        <dbReference type="PIRSR" id="PIRSR634016-3"/>
    </source>
</evidence>
<dbReference type="InterPro" id="IPR014782">
    <property type="entry name" value="Peptidase_M1_dom"/>
</dbReference>
<dbReference type="InParanoid" id="A0A4R6QGU4"/>
<feature type="active site" description="Proton acceptor" evidence="9">
    <location>
        <position position="321"/>
    </location>
</feature>
<dbReference type="PANTHER" id="PTHR11533">
    <property type="entry name" value="PROTEASE M1 ZINC METALLOPROTEASE"/>
    <property type="match status" value="1"/>
</dbReference>
<keyword evidence="4 12" id="KW-0645">Protease</keyword>
<dbReference type="GO" id="GO:0043171">
    <property type="term" value="P:peptide catabolic process"/>
    <property type="evidence" value="ECO:0007669"/>
    <property type="project" value="TreeGrafter"/>
</dbReference>
<keyword evidence="8 12" id="KW-0482">Metalloprotease</keyword>
<evidence type="ECO:0000259" key="14">
    <source>
        <dbReference type="Pfam" id="PF01433"/>
    </source>
</evidence>
<dbReference type="SUPFAM" id="SSF55486">
    <property type="entry name" value="Metalloproteases ('zincins'), catalytic domain"/>
    <property type="match status" value="1"/>
</dbReference>
<feature type="signal peptide" evidence="13">
    <location>
        <begin position="1"/>
        <end position="22"/>
    </location>
</feature>
<dbReference type="GO" id="GO:0005737">
    <property type="term" value="C:cytoplasm"/>
    <property type="evidence" value="ECO:0007669"/>
    <property type="project" value="TreeGrafter"/>
</dbReference>
<keyword evidence="6 12" id="KW-0378">Hydrolase</keyword>
<proteinExistence type="inferred from homology"/>
<feature type="domain" description="ERAP1-like C-terminal" evidence="15">
    <location>
        <begin position="539"/>
        <end position="828"/>
    </location>
</feature>
<feature type="binding site" evidence="10">
    <location>
        <position position="343"/>
    </location>
    <ligand>
        <name>Zn(2+)</name>
        <dbReference type="ChEBI" id="CHEBI:29105"/>
        <note>catalytic</note>
    </ligand>
</feature>
<sequence>MKRLIACSLSAVLFFTCSLATSATLPMRLGDAARPLAYALDLRVDPDRARHRGKVTIELELKAPLQRLRLHAKQLRISAVSLQPEQGGALKGRAAKADADSVYLQFSRPVPAGRARLTLAFEGQISDKDVFGLFRQREGGRWYAFTQLEDVGARRAFPLFDEPGWKVPWTLALTVPDSLQAFANMPVQRESPAGAGWKRLEFKPSPPMPSYLVAFAVGPFDVLQGAPAGALPLRYLTPQGKAGEATFAAQVTPAIVERVQAYFGLPHPFEKLDSLVIPLTDWFSAMENAGLITYASRIMLAPPGEESRVLQRDYVSTAAHEIAHQWFGNYVTMAWWSDLWLNESFASWMGDKITAELRPDWRWEVSGQHARRSAMLGDRLASARRVRQPVDTPQDLGTAFDEITYSKGQAVLAMFEGWLGPDRMQAGVRRYMARHAWGSASGDDFMAALADGDQELVRSFSSFIDQPGIPKLTMRLICEAGGARLHVQQSRHRPLGTVGAASALWQVPLVLRTPAGTTRHWLKTASETLALPDRDCPAWLQPNPGGQGYYRSLLADGLRAPELSVNEWLALLYDQLALAQSGDVPLDQVLALTAELAADPRREIVEAVARVLIELRPLLAPAQRPAYARLWQRSYGALAHRLGWAVQASDSEDSRLLRELLLPLLADAGQDPVLRAQARERVSAWLADPQAASLDPGLRGALLQSAAIEGDAVMFDAMLKLALGTPQRQLREDLLQALAWFEAPALAERARRLLLDPRADIRELSPELLKRHSRVPALAPAMLSFVNRHDAALRRRMASQAPAYLPEQLGQGCSVAEADALQHQFGPKARAYEAGPGVLAKATERLRLCAAFREAQGGALDAYLQRLL</sequence>
<dbReference type="InterPro" id="IPR034016">
    <property type="entry name" value="M1_APN-typ"/>
</dbReference>
<dbReference type="SUPFAM" id="SSF63737">
    <property type="entry name" value="Leukotriene A4 hydrolase N-terminal domain"/>
    <property type="match status" value="1"/>
</dbReference>
<dbReference type="GO" id="GO:0070006">
    <property type="term" value="F:metalloaminopeptidase activity"/>
    <property type="evidence" value="ECO:0007669"/>
    <property type="project" value="TreeGrafter"/>
</dbReference>
<evidence type="ECO:0000256" key="12">
    <source>
        <dbReference type="RuleBase" id="RU364040"/>
    </source>
</evidence>
<dbReference type="EC" id="3.4.11.-" evidence="12"/>
<dbReference type="RefSeq" id="WP_133703310.1">
    <property type="nucleotide sequence ID" value="NZ_SNXS01000009.1"/>
</dbReference>
<evidence type="ECO:0000259" key="15">
    <source>
        <dbReference type="Pfam" id="PF11838"/>
    </source>
</evidence>
<dbReference type="GO" id="GO:0042277">
    <property type="term" value="F:peptide binding"/>
    <property type="evidence" value="ECO:0007669"/>
    <property type="project" value="TreeGrafter"/>
</dbReference>
<dbReference type="Pfam" id="PF11838">
    <property type="entry name" value="ERAP1_C"/>
    <property type="match status" value="1"/>
</dbReference>
<comment type="similarity">
    <text evidence="2 12">Belongs to the peptidase M1 family.</text>
</comment>
<dbReference type="InterPro" id="IPR024571">
    <property type="entry name" value="ERAP1-like_C_dom"/>
</dbReference>
<evidence type="ECO:0000256" key="11">
    <source>
        <dbReference type="PIRSR" id="PIRSR634016-4"/>
    </source>
</evidence>
<dbReference type="AlphaFoldDB" id="A0A4R6QGU4"/>
<dbReference type="GO" id="GO:0008270">
    <property type="term" value="F:zinc ion binding"/>
    <property type="evidence" value="ECO:0007669"/>
    <property type="project" value="UniProtKB-UniRule"/>
</dbReference>
<evidence type="ECO:0000256" key="5">
    <source>
        <dbReference type="ARBA" id="ARBA00022723"/>
    </source>
</evidence>
<keyword evidence="5 10" id="KW-0479">Metal-binding</keyword>
<dbReference type="GO" id="GO:0005615">
    <property type="term" value="C:extracellular space"/>
    <property type="evidence" value="ECO:0007669"/>
    <property type="project" value="TreeGrafter"/>
</dbReference>
<feature type="domain" description="Peptidase M1 membrane alanine aminopeptidase" evidence="14">
    <location>
        <begin position="247"/>
        <end position="460"/>
    </location>
</feature>
<evidence type="ECO:0000259" key="16">
    <source>
        <dbReference type="Pfam" id="PF17900"/>
    </source>
</evidence>
<dbReference type="Gene3D" id="1.25.50.20">
    <property type="match status" value="1"/>
</dbReference>
<keyword evidence="13" id="KW-0732">Signal</keyword>
<evidence type="ECO:0000256" key="4">
    <source>
        <dbReference type="ARBA" id="ARBA00022670"/>
    </source>
</evidence>
<dbReference type="EMBL" id="SNXS01000009">
    <property type="protein sequence ID" value="TDP62130.1"/>
    <property type="molecule type" value="Genomic_DNA"/>
</dbReference>
<dbReference type="InterPro" id="IPR050344">
    <property type="entry name" value="Peptidase_M1_aminopeptidases"/>
</dbReference>
<dbReference type="InterPro" id="IPR045357">
    <property type="entry name" value="Aminopeptidase_N-like_N"/>
</dbReference>
<dbReference type="GO" id="GO:0016285">
    <property type="term" value="F:alanyl aminopeptidase activity"/>
    <property type="evidence" value="ECO:0007669"/>
    <property type="project" value="UniProtKB-EC"/>
</dbReference>
<evidence type="ECO:0000256" key="8">
    <source>
        <dbReference type="ARBA" id="ARBA00023049"/>
    </source>
</evidence>
<dbReference type="PRINTS" id="PR00756">
    <property type="entry name" value="ALADIPTASE"/>
</dbReference>
<comment type="caution">
    <text evidence="17">The sequence shown here is derived from an EMBL/GenBank/DDBJ whole genome shotgun (WGS) entry which is preliminary data.</text>
</comment>
<evidence type="ECO:0000256" key="1">
    <source>
        <dbReference type="ARBA" id="ARBA00000098"/>
    </source>
</evidence>
<dbReference type="Proteomes" id="UP000295361">
    <property type="component" value="Unassembled WGS sequence"/>
</dbReference>
<evidence type="ECO:0000256" key="9">
    <source>
        <dbReference type="PIRSR" id="PIRSR634016-1"/>
    </source>
</evidence>
<evidence type="ECO:0000313" key="18">
    <source>
        <dbReference type="Proteomes" id="UP000295361"/>
    </source>
</evidence>
<dbReference type="InterPro" id="IPR001930">
    <property type="entry name" value="Peptidase_M1"/>
</dbReference>
<feature type="domain" description="Aminopeptidase N-like N-terminal" evidence="16">
    <location>
        <begin position="35"/>
        <end position="212"/>
    </location>
</feature>
<dbReference type="PANTHER" id="PTHR11533:SF174">
    <property type="entry name" value="PUROMYCIN-SENSITIVE AMINOPEPTIDASE-RELATED"/>
    <property type="match status" value="1"/>
</dbReference>
<gene>
    <name evidence="17" type="ORF">DES47_109110</name>
</gene>
<evidence type="ECO:0000313" key="17">
    <source>
        <dbReference type="EMBL" id="TDP62130.1"/>
    </source>
</evidence>
<evidence type="ECO:0000256" key="6">
    <source>
        <dbReference type="ARBA" id="ARBA00022801"/>
    </source>
</evidence>
<dbReference type="InterPro" id="IPR042097">
    <property type="entry name" value="Aminopeptidase_N-like_N_sf"/>
</dbReference>
<dbReference type="GO" id="GO:0006508">
    <property type="term" value="P:proteolysis"/>
    <property type="evidence" value="ECO:0007669"/>
    <property type="project" value="UniProtKB-KW"/>
</dbReference>
<keyword evidence="3 12" id="KW-0031">Aminopeptidase</keyword>
<evidence type="ECO:0000256" key="3">
    <source>
        <dbReference type="ARBA" id="ARBA00022438"/>
    </source>
</evidence>
<evidence type="ECO:0000256" key="7">
    <source>
        <dbReference type="ARBA" id="ARBA00022833"/>
    </source>
</evidence>
<reference evidence="17 18" key="1">
    <citation type="submission" date="2019-03" db="EMBL/GenBank/DDBJ databases">
        <title>Genomic Encyclopedia of Type Strains, Phase IV (KMG-IV): sequencing the most valuable type-strain genomes for metagenomic binning, comparative biology and taxonomic classification.</title>
        <authorList>
            <person name="Goeker M."/>
        </authorList>
    </citation>
    <scope>NUCLEOTIDE SEQUENCE [LARGE SCALE GENOMIC DNA]</scope>
    <source>
        <strain evidence="17 18">DSM 16998</strain>
    </source>
</reference>
<dbReference type="GO" id="GO:0016020">
    <property type="term" value="C:membrane"/>
    <property type="evidence" value="ECO:0007669"/>
    <property type="project" value="TreeGrafter"/>
</dbReference>
<dbReference type="CDD" id="cd09601">
    <property type="entry name" value="M1_APN-Q_like"/>
    <property type="match status" value="1"/>
</dbReference>
<dbReference type="InterPro" id="IPR027268">
    <property type="entry name" value="Peptidase_M4/M1_CTD_sf"/>
</dbReference>
<dbReference type="Pfam" id="PF17900">
    <property type="entry name" value="Peptidase_M1_N"/>
    <property type="match status" value="1"/>
</dbReference>
<feature type="chain" id="PRO_5020794469" description="Aminopeptidase" evidence="13">
    <location>
        <begin position="23"/>
        <end position="868"/>
    </location>
</feature>
<comment type="catalytic activity">
    <reaction evidence="1">
        <text>Release of an N-terminal amino acid, Xaa-|-Yaa- from a peptide, amide or arylamide. Xaa is preferably Ala, but may be most amino acids including Pro (slow action). When a terminal hydrophobic residue is followed by a prolyl residue, the two may be released as an intact Xaa-Pro dipeptide.</text>
        <dbReference type="EC" id="3.4.11.2"/>
    </reaction>
</comment>